<proteinExistence type="predicted"/>
<sequence length="29" mass="3497">MAFLDNNFRTQILQIRQIFTDELLKKSGR</sequence>
<protein>
    <submittedName>
        <fullName evidence="1">Uncharacterized protein</fullName>
    </submittedName>
</protein>
<dbReference type="AlphaFoldDB" id="A0A1I2AHD7"/>
<evidence type="ECO:0000313" key="2">
    <source>
        <dbReference type="Proteomes" id="UP000199513"/>
    </source>
</evidence>
<organism evidence="1 2">
    <name type="scientific">Thermoflexibacter ruber</name>
    <dbReference type="NCBI Taxonomy" id="1003"/>
    <lineage>
        <taxon>Bacteria</taxon>
        <taxon>Pseudomonadati</taxon>
        <taxon>Bacteroidota</taxon>
        <taxon>Cytophagia</taxon>
        <taxon>Cytophagales</taxon>
        <taxon>Thermoflexibacteraceae</taxon>
        <taxon>Thermoflexibacter</taxon>
    </lineage>
</organism>
<reference evidence="2" key="1">
    <citation type="submission" date="2016-10" db="EMBL/GenBank/DDBJ databases">
        <authorList>
            <person name="Varghese N."/>
            <person name="Submissions S."/>
        </authorList>
    </citation>
    <scope>NUCLEOTIDE SEQUENCE [LARGE SCALE GENOMIC DNA]</scope>
    <source>
        <strain>GEY</strain>
        <strain evidence="2">DSM 9560</strain>
    </source>
</reference>
<evidence type="ECO:0000313" key="1">
    <source>
        <dbReference type="EMBL" id="SFE42250.1"/>
    </source>
</evidence>
<gene>
    <name evidence="1" type="ORF">SAMN04488541_1001137</name>
</gene>
<dbReference type="EMBL" id="FONY01000001">
    <property type="protein sequence ID" value="SFE42250.1"/>
    <property type="molecule type" value="Genomic_DNA"/>
</dbReference>
<name>A0A1I2AHD7_9BACT</name>
<dbReference type="STRING" id="1003.SAMN04488541_1001137"/>
<keyword evidence="2" id="KW-1185">Reference proteome</keyword>
<dbReference type="Proteomes" id="UP000199513">
    <property type="component" value="Unassembled WGS sequence"/>
</dbReference>
<accession>A0A1I2AHD7</accession>